<dbReference type="Proteomes" id="UP000011115">
    <property type="component" value="Unassembled WGS sequence"/>
</dbReference>
<protein>
    <submittedName>
        <fullName evidence="2">Nucleic acid binding protein</fullName>
    </submittedName>
</protein>
<proteinExistence type="predicted"/>
<dbReference type="InterPro" id="IPR025239">
    <property type="entry name" value="DUF4187"/>
</dbReference>
<dbReference type="HOGENOM" id="CLU_2780781_0_0_1"/>
<dbReference type="InterPro" id="IPR039249">
    <property type="entry name" value="GPATCH11"/>
</dbReference>
<evidence type="ECO:0000313" key="3">
    <source>
        <dbReference type="Proteomes" id="UP000011115"/>
    </source>
</evidence>
<dbReference type="PANTHER" id="PTHR21032:SF0">
    <property type="entry name" value="G PATCH DOMAIN-CONTAINING PROTEIN 11"/>
    <property type="match status" value="1"/>
</dbReference>
<feature type="domain" description="DUF4187" evidence="1">
    <location>
        <begin position="1"/>
        <end position="69"/>
    </location>
</feature>
<reference evidence="3" key="1">
    <citation type="journal article" date="2011" name="Nature">
        <title>Genome sequence and analysis of the tuber crop potato.</title>
        <authorList>
            <consortium name="The Potato Genome Sequencing Consortium"/>
        </authorList>
    </citation>
    <scope>NUCLEOTIDE SEQUENCE [LARGE SCALE GENOMIC DNA]</scope>
    <source>
        <strain evidence="3">cv. DM1-3 516 R44</strain>
    </source>
</reference>
<keyword evidence="3" id="KW-1185">Reference proteome</keyword>
<accession>M1CXY7</accession>
<dbReference type="Gramene" id="PGSC0003DMT400077139">
    <property type="protein sequence ID" value="PGSC0003DMT400077139"/>
    <property type="gene ID" value="PGSC0003DMG401029997"/>
</dbReference>
<dbReference type="OrthoDB" id="786951at2759"/>
<dbReference type="EnsemblPlants" id="PGSC0003DMT400077139">
    <property type="protein sequence ID" value="PGSC0003DMT400077139"/>
    <property type="gene ID" value="PGSC0003DMG401029997"/>
</dbReference>
<gene>
    <name evidence="2" type="primary">LOC102592774</name>
</gene>
<dbReference type="SMART" id="SM01173">
    <property type="entry name" value="DUF4187"/>
    <property type="match status" value="1"/>
</dbReference>
<dbReference type="AlphaFoldDB" id="M1CXY7"/>
<evidence type="ECO:0000313" key="2">
    <source>
        <dbReference type="EnsemblPlants" id="PGSC0003DMT400077139"/>
    </source>
</evidence>
<evidence type="ECO:0000259" key="1">
    <source>
        <dbReference type="SMART" id="SM01173"/>
    </source>
</evidence>
<dbReference type="ExpressionAtlas" id="M1CXY7">
    <property type="expression patterns" value="baseline"/>
</dbReference>
<sequence>MAENEEDDYMGDLSHFLPPGASSLPSKTDLLNTLMRLRDEYHYCLFCGCQYESTEALQSNCPGITEDDH</sequence>
<dbReference type="PANTHER" id="PTHR21032">
    <property type="entry name" value="G PATCH DOMAIN-CONTAINING PROTEIN 11"/>
    <property type="match status" value="1"/>
</dbReference>
<organism evidence="2 3">
    <name type="scientific">Solanum tuberosum</name>
    <name type="common">Potato</name>
    <dbReference type="NCBI Taxonomy" id="4113"/>
    <lineage>
        <taxon>Eukaryota</taxon>
        <taxon>Viridiplantae</taxon>
        <taxon>Streptophyta</taxon>
        <taxon>Embryophyta</taxon>
        <taxon>Tracheophyta</taxon>
        <taxon>Spermatophyta</taxon>
        <taxon>Magnoliopsida</taxon>
        <taxon>eudicotyledons</taxon>
        <taxon>Gunneridae</taxon>
        <taxon>Pentapetalae</taxon>
        <taxon>asterids</taxon>
        <taxon>lamiids</taxon>
        <taxon>Solanales</taxon>
        <taxon>Solanaceae</taxon>
        <taxon>Solanoideae</taxon>
        <taxon>Solaneae</taxon>
        <taxon>Solanum</taxon>
    </lineage>
</organism>
<name>M1CXY7_SOLTU</name>
<reference evidence="2" key="2">
    <citation type="submission" date="2015-06" db="UniProtKB">
        <authorList>
            <consortium name="EnsemblPlants"/>
        </authorList>
    </citation>
    <scope>IDENTIFICATION</scope>
    <source>
        <strain evidence="2">DM1-3 516 R44</strain>
    </source>
</reference>
<dbReference type="Pfam" id="PF13821">
    <property type="entry name" value="DUF4187"/>
    <property type="match status" value="1"/>
</dbReference>